<keyword evidence="1" id="KW-0472">Membrane</keyword>
<evidence type="ECO:0000313" key="3">
    <source>
        <dbReference type="Proteomes" id="UP000190150"/>
    </source>
</evidence>
<dbReference type="AlphaFoldDB" id="A0A1T5AMM3"/>
<feature type="transmembrane region" description="Helical" evidence="1">
    <location>
        <begin position="89"/>
        <end position="108"/>
    </location>
</feature>
<dbReference type="RefSeq" id="WP_079640383.1">
    <property type="nucleotide sequence ID" value="NZ_FUZF01000001.1"/>
</dbReference>
<protein>
    <submittedName>
        <fullName evidence="2">Uncharacterized protein</fullName>
    </submittedName>
</protein>
<reference evidence="3" key="1">
    <citation type="submission" date="2017-02" db="EMBL/GenBank/DDBJ databases">
        <authorList>
            <person name="Varghese N."/>
            <person name="Submissions S."/>
        </authorList>
    </citation>
    <scope>NUCLEOTIDE SEQUENCE [LARGE SCALE GENOMIC DNA]</scope>
    <source>
        <strain evidence="3">DSM 24091</strain>
    </source>
</reference>
<feature type="transmembrane region" description="Helical" evidence="1">
    <location>
        <begin position="56"/>
        <end position="77"/>
    </location>
</feature>
<evidence type="ECO:0000256" key="1">
    <source>
        <dbReference type="SAM" id="Phobius"/>
    </source>
</evidence>
<feature type="transmembrane region" description="Helical" evidence="1">
    <location>
        <begin position="120"/>
        <end position="137"/>
    </location>
</feature>
<keyword evidence="1" id="KW-0812">Transmembrane</keyword>
<sequence>MNWFPIHIVIKDLSFLIFYLTIMKYNLTLETFLPETVASFPKATSINLLEMIQVSLFYNVIPIVVSLGLYYPIVQLGKVLMKHNNKLRLIATGFVLTLITPIAYFVMTGYDMDSPKKAELLAWFLTFVVSMSTYYVLNRKRSDV</sequence>
<dbReference type="Proteomes" id="UP000190150">
    <property type="component" value="Unassembled WGS sequence"/>
</dbReference>
<dbReference type="OrthoDB" id="1467829at2"/>
<accession>A0A1T5AMM3</accession>
<proteinExistence type="predicted"/>
<keyword evidence="1" id="KW-1133">Transmembrane helix</keyword>
<keyword evidence="3" id="KW-1185">Reference proteome</keyword>
<evidence type="ECO:0000313" key="2">
    <source>
        <dbReference type="EMBL" id="SKB36079.1"/>
    </source>
</evidence>
<dbReference type="EMBL" id="FUZF01000001">
    <property type="protein sequence ID" value="SKB36079.1"/>
    <property type="molecule type" value="Genomic_DNA"/>
</dbReference>
<organism evidence="2 3">
    <name type="scientific">Sphingobacterium nematocida</name>
    <dbReference type="NCBI Taxonomy" id="1513896"/>
    <lineage>
        <taxon>Bacteria</taxon>
        <taxon>Pseudomonadati</taxon>
        <taxon>Bacteroidota</taxon>
        <taxon>Sphingobacteriia</taxon>
        <taxon>Sphingobacteriales</taxon>
        <taxon>Sphingobacteriaceae</taxon>
        <taxon>Sphingobacterium</taxon>
    </lineage>
</organism>
<gene>
    <name evidence="2" type="ORF">SAMN05660841_00009</name>
</gene>
<name>A0A1T5AMM3_9SPHI</name>